<dbReference type="SUPFAM" id="SSF56784">
    <property type="entry name" value="HAD-like"/>
    <property type="match status" value="1"/>
</dbReference>
<accession>F4S345</accession>
<organism evidence="3">
    <name type="scientific">Melampsora larici-populina (strain 98AG31 / pathotype 3-4-7)</name>
    <name type="common">Poplar leaf rust fungus</name>
    <dbReference type="NCBI Taxonomy" id="747676"/>
    <lineage>
        <taxon>Eukaryota</taxon>
        <taxon>Fungi</taxon>
        <taxon>Dikarya</taxon>
        <taxon>Basidiomycota</taxon>
        <taxon>Pucciniomycotina</taxon>
        <taxon>Pucciniomycetes</taxon>
        <taxon>Pucciniales</taxon>
        <taxon>Melampsoraceae</taxon>
        <taxon>Melampsora</taxon>
    </lineage>
</organism>
<proteinExistence type="predicted"/>
<feature type="region of interest" description="Disordered" evidence="1">
    <location>
        <begin position="118"/>
        <end position="156"/>
    </location>
</feature>
<sequence>MRSVINQSNKVSKSISKLEYEKISAELNELTNPNTSIPPPPPPLLILDLNGTLVMKKRPNPIKRPYEYTNWEVMIWSSAQPQNVKKMCELLEIEKREHGLVPKNDYLDPPIHHHSHRYLTRSKVNSSNSKIKSNETPQTNHEHQHQNPTPKNHKRKRSILEIWDTSQMNLSDEDFNRKVSTTKDSNSIWKKIKSLDPYTQQEYDYGPKNHKRLVLEIWDRSQMNLSDQDFNRKVSTTKDLNSIWKKIKYLDPYTQQEYDYGPKNTIIIDDSPEKLEIEMMMLY</sequence>
<dbReference type="Proteomes" id="UP000001072">
    <property type="component" value="Unassembled WGS sequence"/>
</dbReference>
<dbReference type="RefSeq" id="XP_007415767.1">
    <property type="nucleotide sequence ID" value="XM_007415705.1"/>
</dbReference>
<dbReference type="EMBL" id="GL883142">
    <property type="protein sequence ID" value="EGG00919.1"/>
    <property type="molecule type" value="Genomic_DNA"/>
</dbReference>
<dbReference type="InterPro" id="IPR036412">
    <property type="entry name" value="HAD-like_sf"/>
</dbReference>
<evidence type="ECO:0000313" key="3">
    <source>
        <dbReference type="Proteomes" id="UP000001072"/>
    </source>
</evidence>
<protein>
    <recommendedName>
        <fullName evidence="4">FCP1 homology domain-containing protein</fullName>
    </recommendedName>
</protein>
<evidence type="ECO:0000256" key="1">
    <source>
        <dbReference type="SAM" id="MobiDB-lite"/>
    </source>
</evidence>
<dbReference type="Gene3D" id="3.40.50.1000">
    <property type="entry name" value="HAD superfamily/HAD-like"/>
    <property type="match status" value="2"/>
</dbReference>
<feature type="compositionally biased region" description="Low complexity" evidence="1">
    <location>
        <begin position="122"/>
        <end position="131"/>
    </location>
</feature>
<name>F4S345_MELLP</name>
<dbReference type="HOGENOM" id="CLU_983804_0_0_1"/>
<dbReference type="InterPro" id="IPR023214">
    <property type="entry name" value="HAD_sf"/>
</dbReference>
<dbReference type="AlphaFoldDB" id="F4S345"/>
<dbReference type="InParanoid" id="F4S345"/>
<dbReference type="VEuPathDB" id="FungiDB:MELLADRAFT_92884"/>
<gene>
    <name evidence="2" type="ORF">MELLADRAFT_92884</name>
</gene>
<dbReference type="KEGG" id="mlr:MELLADRAFT_92884"/>
<evidence type="ECO:0000313" key="2">
    <source>
        <dbReference type="EMBL" id="EGG00919.1"/>
    </source>
</evidence>
<keyword evidence="3" id="KW-1185">Reference proteome</keyword>
<reference evidence="3" key="1">
    <citation type="journal article" date="2011" name="Proc. Natl. Acad. Sci. U.S.A.">
        <title>Obligate biotrophy features unraveled by the genomic analysis of rust fungi.</title>
        <authorList>
            <person name="Duplessis S."/>
            <person name="Cuomo C.A."/>
            <person name="Lin Y.-C."/>
            <person name="Aerts A."/>
            <person name="Tisserant E."/>
            <person name="Veneault-Fourrey C."/>
            <person name="Joly D.L."/>
            <person name="Hacquard S."/>
            <person name="Amselem J."/>
            <person name="Cantarel B.L."/>
            <person name="Chiu R."/>
            <person name="Coutinho P.M."/>
            <person name="Feau N."/>
            <person name="Field M."/>
            <person name="Frey P."/>
            <person name="Gelhaye E."/>
            <person name="Goldberg J."/>
            <person name="Grabherr M.G."/>
            <person name="Kodira C.D."/>
            <person name="Kohler A."/>
            <person name="Kuees U."/>
            <person name="Lindquist E.A."/>
            <person name="Lucas S.M."/>
            <person name="Mago R."/>
            <person name="Mauceli E."/>
            <person name="Morin E."/>
            <person name="Murat C."/>
            <person name="Pangilinan J.L."/>
            <person name="Park R."/>
            <person name="Pearson M."/>
            <person name="Quesneville H."/>
            <person name="Rouhier N."/>
            <person name="Sakthikumar S."/>
            <person name="Salamov A.A."/>
            <person name="Schmutz J."/>
            <person name="Selles B."/>
            <person name="Shapiro H."/>
            <person name="Tanguay P."/>
            <person name="Tuskan G.A."/>
            <person name="Henrissat B."/>
            <person name="Van de Peer Y."/>
            <person name="Rouze P."/>
            <person name="Ellis J.G."/>
            <person name="Dodds P.N."/>
            <person name="Schein J.E."/>
            <person name="Zhong S."/>
            <person name="Hamelin R.C."/>
            <person name="Grigoriev I.V."/>
            <person name="Szabo L.J."/>
            <person name="Martin F."/>
        </authorList>
    </citation>
    <scope>NUCLEOTIDE SEQUENCE [LARGE SCALE GENOMIC DNA]</scope>
    <source>
        <strain evidence="3">98AG31 / pathotype 3-4-7</strain>
    </source>
</reference>
<evidence type="ECO:0008006" key="4">
    <source>
        <dbReference type="Google" id="ProtNLM"/>
    </source>
</evidence>
<dbReference type="GeneID" id="18936404"/>
<dbReference type="OrthoDB" id="1711508at2759"/>
<dbReference type="STRING" id="747676.F4S345"/>